<protein>
    <submittedName>
        <fullName evidence="1">Uncharacterized protein</fullName>
    </submittedName>
</protein>
<dbReference type="AlphaFoldDB" id="M8AKW4"/>
<dbReference type="PROSITE" id="PS51257">
    <property type="entry name" value="PROKAR_LIPOPROTEIN"/>
    <property type="match status" value="1"/>
</dbReference>
<sequence length="217" mass="23702">MAKVVAIMVAAVILVACVFLAIWKYRRQASTVARTRTRSLESSTSMPQANGSASLDPVSLSPWDLQKATKNFTTILGHGSFGLVYKAVMASGEVMAEKVLPTPLLLGARRTQGIGCRPCSPGGPLVMRSLGREFVTAAKEQSNSEFLNLHVSCRVTPRKITQIYPMGNDKIGGKDHSRPLQCGNPNFNSTVFCAHHYMFDIVNVNIEPPEYIANMME</sequence>
<gene>
    <name evidence="1" type="ORF">TRIUR3_31395</name>
</gene>
<reference evidence="1" key="1">
    <citation type="journal article" date="2013" name="Nature">
        <title>Draft genome of the wheat A-genome progenitor Triticum urartu.</title>
        <authorList>
            <person name="Ling H.Q."/>
            <person name="Zhao S."/>
            <person name="Liu D."/>
            <person name="Wang J."/>
            <person name="Sun H."/>
            <person name="Zhang C."/>
            <person name="Fan H."/>
            <person name="Li D."/>
            <person name="Dong L."/>
            <person name="Tao Y."/>
            <person name="Gao C."/>
            <person name="Wu H."/>
            <person name="Li Y."/>
            <person name="Cui Y."/>
            <person name="Guo X."/>
            <person name="Zheng S."/>
            <person name="Wang B."/>
            <person name="Yu K."/>
            <person name="Liang Q."/>
            <person name="Yang W."/>
            <person name="Lou X."/>
            <person name="Chen J."/>
            <person name="Feng M."/>
            <person name="Jian J."/>
            <person name="Zhang X."/>
            <person name="Luo G."/>
            <person name="Jiang Y."/>
            <person name="Liu J."/>
            <person name="Wang Z."/>
            <person name="Sha Y."/>
            <person name="Zhang B."/>
            <person name="Wu H."/>
            <person name="Tang D."/>
            <person name="Shen Q."/>
            <person name="Xue P."/>
            <person name="Zou S."/>
            <person name="Wang X."/>
            <person name="Liu X."/>
            <person name="Wang F."/>
            <person name="Yang Y."/>
            <person name="An X."/>
            <person name="Dong Z."/>
            <person name="Zhang K."/>
            <person name="Zhang X."/>
            <person name="Luo M.C."/>
            <person name="Dvorak J."/>
            <person name="Tong Y."/>
            <person name="Wang J."/>
            <person name="Yang H."/>
            <person name="Li Z."/>
            <person name="Wang D."/>
            <person name="Zhang A."/>
            <person name="Wang J."/>
        </authorList>
    </citation>
    <scope>NUCLEOTIDE SEQUENCE</scope>
</reference>
<evidence type="ECO:0000313" key="1">
    <source>
        <dbReference type="EMBL" id="EMS61464.1"/>
    </source>
</evidence>
<organism evidence="1">
    <name type="scientific">Triticum urartu</name>
    <name type="common">Red wild einkorn</name>
    <name type="synonym">Crithodium urartu</name>
    <dbReference type="NCBI Taxonomy" id="4572"/>
    <lineage>
        <taxon>Eukaryota</taxon>
        <taxon>Viridiplantae</taxon>
        <taxon>Streptophyta</taxon>
        <taxon>Embryophyta</taxon>
        <taxon>Tracheophyta</taxon>
        <taxon>Spermatophyta</taxon>
        <taxon>Magnoliopsida</taxon>
        <taxon>Liliopsida</taxon>
        <taxon>Poales</taxon>
        <taxon>Poaceae</taxon>
        <taxon>BOP clade</taxon>
        <taxon>Pooideae</taxon>
        <taxon>Triticodae</taxon>
        <taxon>Triticeae</taxon>
        <taxon>Triticinae</taxon>
        <taxon>Triticum</taxon>
    </lineage>
</organism>
<proteinExistence type="predicted"/>
<dbReference type="Gene3D" id="3.30.200.20">
    <property type="entry name" value="Phosphorylase Kinase, domain 1"/>
    <property type="match status" value="1"/>
</dbReference>
<dbReference type="SUPFAM" id="SSF56112">
    <property type="entry name" value="Protein kinase-like (PK-like)"/>
    <property type="match status" value="1"/>
</dbReference>
<dbReference type="EMBL" id="KD095399">
    <property type="protein sequence ID" value="EMS61464.1"/>
    <property type="molecule type" value="Genomic_DNA"/>
</dbReference>
<name>M8AKW4_TRIUA</name>
<accession>M8AKW4</accession>
<dbReference type="InterPro" id="IPR011009">
    <property type="entry name" value="Kinase-like_dom_sf"/>
</dbReference>
<dbReference type="STRING" id="4572.M8AKW4"/>